<name>A0A915KUS4_ROMCU</name>
<evidence type="ECO:0000313" key="5">
    <source>
        <dbReference type="WBParaSite" id="nRc.2.0.1.t42540-RA"/>
    </source>
</evidence>
<feature type="compositionally biased region" description="Low complexity" evidence="3">
    <location>
        <begin position="117"/>
        <end position="144"/>
    </location>
</feature>
<dbReference type="GO" id="GO:0051059">
    <property type="term" value="F:NF-kappaB binding"/>
    <property type="evidence" value="ECO:0007669"/>
    <property type="project" value="TreeGrafter"/>
</dbReference>
<reference evidence="5" key="1">
    <citation type="submission" date="2022-11" db="UniProtKB">
        <authorList>
            <consortium name="WormBaseParasite"/>
        </authorList>
    </citation>
    <scope>IDENTIFICATION</scope>
</reference>
<dbReference type="SUPFAM" id="SSF48403">
    <property type="entry name" value="Ankyrin repeat"/>
    <property type="match status" value="1"/>
</dbReference>
<dbReference type="InterPro" id="IPR051070">
    <property type="entry name" value="NF-kappa-B_inhibitor"/>
</dbReference>
<keyword evidence="1" id="KW-0677">Repeat</keyword>
<evidence type="ECO:0000256" key="1">
    <source>
        <dbReference type="ARBA" id="ARBA00022737"/>
    </source>
</evidence>
<dbReference type="PANTHER" id="PTHR46680">
    <property type="entry name" value="NF-KAPPA-B INHIBITOR ALPHA"/>
    <property type="match status" value="1"/>
</dbReference>
<accession>A0A915KUS4</accession>
<keyword evidence="4" id="KW-1185">Reference proteome</keyword>
<organism evidence="4 5">
    <name type="scientific">Romanomermis culicivorax</name>
    <name type="common">Nematode worm</name>
    <dbReference type="NCBI Taxonomy" id="13658"/>
    <lineage>
        <taxon>Eukaryota</taxon>
        <taxon>Metazoa</taxon>
        <taxon>Ecdysozoa</taxon>
        <taxon>Nematoda</taxon>
        <taxon>Enoplea</taxon>
        <taxon>Dorylaimia</taxon>
        <taxon>Mermithida</taxon>
        <taxon>Mermithoidea</taxon>
        <taxon>Mermithidae</taxon>
        <taxon>Romanomermis</taxon>
    </lineage>
</organism>
<evidence type="ECO:0000256" key="3">
    <source>
        <dbReference type="SAM" id="MobiDB-lite"/>
    </source>
</evidence>
<keyword evidence="2" id="KW-0040">ANK repeat</keyword>
<dbReference type="Proteomes" id="UP000887565">
    <property type="component" value="Unplaced"/>
</dbReference>
<protein>
    <submittedName>
        <fullName evidence="5">ANK_REP_REGION domain-containing protein</fullName>
    </submittedName>
</protein>
<dbReference type="GO" id="GO:0005829">
    <property type="term" value="C:cytosol"/>
    <property type="evidence" value="ECO:0007669"/>
    <property type="project" value="TreeGrafter"/>
</dbReference>
<proteinExistence type="predicted"/>
<dbReference type="AlphaFoldDB" id="A0A915KUS4"/>
<feature type="compositionally biased region" description="Polar residues" evidence="3">
    <location>
        <begin position="150"/>
        <end position="161"/>
    </location>
</feature>
<evidence type="ECO:0000256" key="2">
    <source>
        <dbReference type="ARBA" id="ARBA00023043"/>
    </source>
</evidence>
<dbReference type="WBParaSite" id="nRc.2.0.1.t42540-RA">
    <property type="protein sequence ID" value="nRc.2.0.1.t42540-RA"/>
    <property type="gene ID" value="nRc.2.0.1.g42540"/>
</dbReference>
<dbReference type="InterPro" id="IPR036770">
    <property type="entry name" value="Ankyrin_rpt-contain_sf"/>
</dbReference>
<dbReference type="GO" id="GO:0071356">
    <property type="term" value="P:cellular response to tumor necrosis factor"/>
    <property type="evidence" value="ECO:0007669"/>
    <property type="project" value="TreeGrafter"/>
</dbReference>
<dbReference type="InterPro" id="IPR002110">
    <property type="entry name" value="Ankyrin_rpt"/>
</dbReference>
<dbReference type="SMART" id="SM00248">
    <property type="entry name" value="ANK"/>
    <property type="match status" value="5"/>
</dbReference>
<dbReference type="Gene3D" id="1.25.40.20">
    <property type="entry name" value="Ankyrin repeat-containing domain"/>
    <property type="match status" value="1"/>
</dbReference>
<sequence length="486" mass="54113">MLGYDFLEENVCQHIMDNFNPISQQCSSHSSSSSLEPYPSGNEADIVSCTNNEISAAPRSLEQTTIAPTDLNGNPSIDEAHFILPLEDELPEPLTDFILNYSWKDTKSNINDDKQKQAAAACKTQSPPTSRSSPFSSVSLPGDSPAAPQPTRTLTSSNSKINEVADTGKATQQQQQLFSENGGRKSARQKFRESIKNDEFNRAWIWALRCSQSSPGALFYRDADGDSFLHIVVWQKDMAKIYALTELMKSNDAHQTKPFDLKNKLNETPLFLAVEKRLKDVVAYGLENCANPNIQAFNRDQDTPLHYAAARSMVAIVQLLCECPLVNVNMMNGAGLTPLLCAVKSHRNKEEENQSLIDNKSIAGTLLKYGTDPKIYDAKTGKNILHYAVECMDPQMIRIFRDHMDKEILHALVNQRCYASQTPFELLAATEFARGIDYVGTEEGQLIRLEMGRLLTELGAELPRMTAGSGTESPDFFVSYDETFFP</sequence>
<dbReference type="PANTHER" id="PTHR46680:SF2">
    <property type="entry name" value="NF-KAPPA-B INHIBITOR ZETA"/>
    <property type="match status" value="1"/>
</dbReference>
<evidence type="ECO:0000313" key="4">
    <source>
        <dbReference type="Proteomes" id="UP000887565"/>
    </source>
</evidence>
<feature type="compositionally biased region" description="Polar residues" evidence="3">
    <location>
        <begin position="169"/>
        <end position="179"/>
    </location>
</feature>
<feature type="region of interest" description="Disordered" evidence="3">
    <location>
        <begin position="112"/>
        <end position="188"/>
    </location>
</feature>
<dbReference type="Pfam" id="PF12796">
    <property type="entry name" value="Ank_2"/>
    <property type="match status" value="1"/>
</dbReference>